<gene>
    <name evidence="2" type="ORF">B2J77_08390</name>
</gene>
<feature type="domain" description="Antitoxin Xre/MbcA/ParS-like toxin-binding" evidence="1">
    <location>
        <begin position="11"/>
        <end position="60"/>
    </location>
</feature>
<dbReference type="InterPro" id="IPR024467">
    <property type="entry name" value="Xre/MbcA/ParS-like_toxin-bd"/>
</dbReference>
<organism evidence="2 3">
    <name type="scientific">Pseudomonas parafulva</name>
    <dbReference type="NCBI Taxonomy" id="157782"/>
    <lineage>
        <taxon>Bacteria</taxon>
        <taxon>Pseudomonadati</taxon>
        <taxon>Pseudomonadota</taxon>
        <taxon>Gammaproteobacteria</taxon>
        <taxon>Pseudomonadales</taxon>
        <taxon>Pseudomonadaceae</taxon>
        <taxon>Pseudomonas</taxon>
    </lineage>
</organism>
<evidence type="ECO:0000259" key="1">
    <source>
        <dbReference type="Pfam" id="PF09722"/>
    </source>
</evidence>
<evidence type="ECO:0000313" key="2">
    <source>
        <dbReference type="EMBL" id="AQW70701.1"/>
    </source>
</evidence>
<accession>A0ABM6J867</accession>
<dbReference type="Pfam" id="PF09722">
    <property type="entry name" value="Xre_MbcA_ParS_C"/>
    <property type="match status" value="1"/>
</dbReference>
<protein>
    <recommendedName>
        <fullName evidence="1">Antitoxin Xre/MbcA/ParS-like toxin-binding domain-containing protein</fullName>
    </recommendedName>
</protein>
<sequence>MDYVNHMLAEAESVFGDKQKAAAWLSKPRPAFGGWTALELAHDQPGHQKVMEELKRLGHGYGC</sequence>
<dbReference type="Proteomes" id="UP000191010">
    <property type="component" value="Chromosome"/>
</dbReference>
<proteinExistence type="predicted"/>
<name>A0ABM6J867_9PSED</name>
<dbReference type="EMBL" id="CP019952">
    <property type="protein sequence ID" value="AQW70701.1"/>
    <property type="molecule type" value="Genomic_DNA"/>
</dbReference>
<keyword evidence="3" id="KW-1185">Reference proteome</keyword>
<evidence type="ECO:0000313" key="3">
    <source>
        <dbReference type="Proteomes" id="UP000191010"/>
    </source>
</evidence>
<dbReference type="RefSeq" id="WP_078479407.1">
    <property type="nucleotide sequence ID" value="NZ_CP019952.1"/>
</dbReference>
<reference evidence="2 3" key="1">
    <citation type="submission" date="2017-02" db="EMBL/GenBank/DDBJ databases">
        <authorList>
            <person name="Guo L."/>
        </authorList>
    </citation>
    <scope>NUCLEOTIDE SEQUENCE [LARGE SCALE GENOMIC DNA]</scope>
    <source>
        <strain evidence="2 3">PRS09-11288</strain>
    </source>
</reference>